<accession>A0A0A9AD56</accession>
<organism evidence="1">
    <name type="scientific">Arundo donax</name>
    <name type="common">Giant reed</name>
    <name type="synonym">Donax arundinaceus</name>
    <dbReference type="NCBI Taxonomy" id="35708"/>
    <lineage>
        <taxon>Eukaryota</taxon>
        <taxon>Viridiplantae</taxon>
        <taxon>Streptophyta</taxon>
        <taxon>Embryophyta</taxon>
        <taxon>Tracheophyta</taxon>
        <taxon>Spermatophyta</taxon>
        <taxon>Magnoliopsida</taxon>
        <taxon>Liliopsida</taxon>
        <taxon>Poales</taxon>
        <taxon>Poaceae</taxon>
        <taxon>PACMAD clade</taxon>
        <taxon>Arundinoideae</taxon>
        <taxon>Arundineae</taxon>
        <taxon>Arundo</taxon>
    </lineage>
</organism>
<dbReference type="AlphaFoldDB" id="A0A0A9AD56"/>
<proteinExistence type="predicted"/>
<reference evidence="1" key="2">
    <citation type="journal article" date="2015" name="Data Brief">
        <title>Shoot transcriptome of the giant reed, Arundo donax.</title>
        <authorList>
            <person name="Barrero R.A."/>
            <person name="Guerrero F.D."/>
            <person name="Moolhuijzen P."/>
            <person name="Goolsby J.A."/>
            <person name="Tidwell J."/>
            <person name="Bellgard S.E."/>
            <person name="Bellgard M.I."/>
        </authorList>
    </citation>
    <scope>NUCLEOTIDE SEQUENCE</scope>
    <source>
        <tissue evidence="1">Shoot tissue taken approximately 20 cm above the soil surface</tissue>
    </source>
</reference>
<sequence length="27" mass="3304">MFDQLDKLELSRIHAATEHELRFIIYN</sequence>
<evidence type="ECO:0000313" key="1">
    <source>
        <dbReference type="EMBL" id="JAD45012.1"/>
    </source>
</evidence>
<dbReference type="EMBL" id="GBRH01252883">
    <property type="protein sequence ID" value="JAD45012.1"/>
    <property type="molecule type" value="Transcribed_RNA"/>
</dbReference>
<reference evidence="1" key="1">
    <citation type="submission" date="2014-09" db="EMBL/GenBank/DDBJ databases">
        <authorList>
            <person name="Magalhaes I.L.F."/>
            <person name="Oliveira U."/>
            <person name="Santos F.R."/>
            <person name="Vidigal T.H.D.A."/>
            <person name="Brescovit A.D."/>
            <person name="Santos A.J."/>
        </authorList>
    </citation>
    <scope>NUCLEOTIDE SEQUENCE</scope>
    <source>
        <tissue evidence="1">Shoot tissue taken approximately 20 cm above the soil surface</tissue>
    </source>
</reference>
<protein>
    <submittedName>
        <fullName evidence="1">Uncharacterized protein</fullName>
    </submittedName>
</protein>
<name>A0A0A9AD56_ARUDO</name>